<keyword evidence="6" id="KW-0378">Hydrolase</keyword>
<keyword evidence="1" id="KW-0813">Transport</keyword>
<sequence length="454" mass="49771">MVFMSHAIEIEAVSKRYGQLQALDKVSFAVEPGEFFALLGPNGAGKTTLISALAGLARPDSGSIRVMGRDVVRDFREARRALGVVPQELVFDPFLSVRETLRFQSGYFGLSRNEAWIDELLFKLGLADKADSNMRALSGGMKRRVMVAQALVHRPPVVVLDEPTAGVDVELRQSLWTFVQELNRAGTTIVLTTHYLEEAEALCGRIAMLKKGRLLALENKDKLLAHSARREVAVKLSGPLPASLAPRKLRDDDGRAVLQLADLSELEGVLAELRQAGVEVRELNVVEADLESVFVKMMNGARHDRLPHPVQEGAGALLESGVPDHRRAGADRADVPADLRPRAVQACRGLSRRRLHRLPDSGPGDDVDGAERLRQQLQQPDPVQDHRQYRVPAVAAADRGRVLLRLPAGRRGARPGGRRGVIAVTAWFGLPLPASRCGRWFSPCSAAACWARWV</sequence>
<dbReference type="SUPFAM" id="SSF52540">
    <property type="entry name" value="P-loop containing nucleoside triphosphate hydrolases"/>
    <property type="match status" value="1"/>
</dbReference>
<dbReference type="PANTHER" id="PTHR42711">
    <property type="entry name" value="ABC TRANSPORTER ATP-BINDING PROTEIN"/>
    <property type="match status" value="1"/>
</dbReference>
<protein>
    <submittedName>
        <fullName evidence="6">Daunorubicin/doxorubicin resistance ATP-binding protein DrrA</fullName>
        <ecNumber evidence="6">3.6.3.-</ecNumber>
    </submittedName>
</protein>
<name>A0A447T5N0_CHRVL</name>
<accession>A0A447T5N0</accession>
<dbReference type="EMBL" id="LR134182">
    <property type="protein sequence ID" value="VEB40196.1"/>
    <property type="molecule type" value="Genomic_DNA"/>
</dbReference>
<dbReference type="Pfam" id="PF00005">
    <property type="entry name" value="ABC_tran"/>
    <property type="match status" value="1"/>
</dbReference>
<keyword evidence="2" id="KW-0472">Membrane</keyword>
<reference evidence="6 7" key="1">
    <citation type="submission" date="2018-12" db="EMBL/GenBank/DDBJ databases">
        <authorList>
            <consortium name="Pathogen Informatics"/>
        </authorList>
    </citation>
    <scope>NUCLEOTIDE SEQUENCE [LARGE SCALE GENOMIC DNA]</scope>
    <source>
        <strain evidence="6 7">NCTC9695</strain>
    </source>
</reference>
<feature type="domain" description="ABC transporter" evidence="5">
    <location>
        <begin position="8"/>
        <end position="236"/>
    </location>
</feature>
<evidence type="ECO:0000256" key="2">
    <source>
        <dbReference type="ARBA" id="ARBA00022475"/>
    </source>
</evidence>
<dbReference type="PROSITE" id="PS00211">
    <property type="entry name" value="ABC_TRANSPORTER_1"/>
    <property type="match status" value="1"/>
</dbReference>
<proteinExistence type="predicted"/>
<dbReference type="EC" id="3.6.3.-" evidence="6"/>
<dbReference type="Proteomes" id="UP000275777">
    <property type="component" value="Chromosome"/>
</dbReference>
<evidence type="ECO:0000256" key="4">
    <source>
        <dbReference type="ARBA" id="ARBA00022840"/>
    </source>
</evidence>
<dbReference type="SMART" id="SM00382">
    <property type="entry name" value="AAA"/>
    <property type="match status" value="1"/>
</dbReference>
<dbReference type="GO" id="GO:0005524">
    <property type="term" value="F:ATP binding"/>
    <property type="evidence" value="ECO:0007669"/>
    <property type="project" value="UniProtKB-KW"/>
</dbReference>
<keyword evidence="3" id="KW-0547">Nucleotide-binding</keyword>
<dbReference type="PANTHER" id="PTHR42711:SF10">
    <property type="entry name" value="ABC TRANSPORTER ATP-BINDING PROTEIN"/>
    <property type="match status" value="1"/>
</dbReference>
<keyword evidence="4 6" id="KW-0067">ATP-binding</keyword>
<dbReference type="AlphaFoldDB" id="A0A447T5N0"/>
<dbReference type="PROSITE" id="PS50893">
    <property type="entry name" value="ABC_TRANSPORTER_2"/>
    <property type="match status" value="1"/>
</dbReference>
<dbReference type="CDD" id="cd03230">
    <property type="entry name" value="ABC_DR_subfamily_A"/>
    <property type="match status" value="1"/>
</dbReference>
<evidence type="ECO:0000256" key="1">
    <source>
        <dbReference type="ARBA" id="ARBA00022448"/>
    </source>
</evidence>
<evidence type="ECO:0000256" key="3">
    <source>
        <dbReference type="ARBA" id="ARBA00022741"/>
    </source>
</evidence>
<dbReference type="Gene3D" id="3.40.50.300">
    <property type="entry name" value="P-loop containing nucleotide triphosphate hydrolases"/>
    <property type="match status" value="1"/>
</dbReference>
<gene>
    <name evidence="6" type="primary">drrA</name>
    <name evidence="6" type="ORF">NCTC9695_00587</name>
</gene>
<dbReference type="InterPro" id="IPR027417">
    <property type="entry name" value="P-loop_NTPase"/>
</dbReference>
<evidence type="ECO:0000313" key="7">
    <source>
        <dbReference type="Proteomes" id="UP000275777"/>
    </source>
</evidence>
<dbReference type="GO" id="GO:0016887">
    <property type="term" value="F:ATP hydrolysis activity"/>
    <property type="evidence" value="ECO:0007669"/>
    <property type="project" value="InterPro"/>
</dbReference>
<dbReference type="InterPro" id="IPR050763">
    <property type="entry name" value="ABC_transporter_ATP-binding"/>
</dbReference>
<evidence type="ECO:0000313" key="6">
    <source>
        <dbReference type="EMBL" id="VEB40196.1"/>
    </source>
</evidence>
<dbReference type="InterPro" id="IPR003593">
    <property type="entry name" value="AAA+_ATPase"/>
</dbReference>
<organism evidence="6 7">
    <name type="scientific">Chromobacterium violaceum</name>
    <dbReference type="NCBI Taxonomy" id="536"/>
    <lineage>
        <taxon>Bacteria</taxon>
        <taxon>Pseudomonadati</taxon>
        <taxon>Pseudomonadota</taxon>
        <taxon>Betaproteobacteria</taxon>
        <taxon>Neisseriales</taxon>
        <taxon>Chromobacteriaceae</taxon>
        <taxon>Chromobacterium</taxon>
    </lineage>
</organism>
<dbReference type="InterPro" id="IPR017871">
    <property type="entry name" value="ABC_transporter-like_CS"/>
</dbReference>
<keyword evidence="2" id="KW-1003">Cell membrane</keyword>
<evidence type="ECO:0000259" key="5">
    <source>
        <dbReference type="PROSITE" id="PS50893"/>
    </source>
</evidence>
<dbReference type="InterPro" id="IPR003439">
    <property type="entry name" value="ABC_transporter-like_ATP-bd"/>
</dbReference>